<dbReference type="RefSeq" id="WP_203676068.1">
    <property type="nucleotide sequence ID" value="NZ_BONP01000034.1"/>
</dbReference>
<evidence type="ECO:0000313" key="3">
    <source>
        <dbReference type="Proteomes" id="UP000614741"/>
    </source>
</evidence>
<name>A0ABQ4DQV4_9CELL</name>
<keyword evidence="3" id="KW-1185">Reference proteome</keyword>
<gene>
    <name evidence="2" type="ORF">Cph01nite_34660</name>
</gene>
<feature type="domain" description="Hemerythrin-like" evidence="1">
    <location>
        <begin position="15"/>
        <end position="147"/>
    </location>
</feature>
<evidence type="ECO:0000313" key="2">
    <source>
        <dbReference type="EMBL" id="GIG41704.1"/>
    </source>
</evidence>
<evidence type="ECO:0000259" key="1">
    <source>
        <dbReference type="Pfam" id="PF01814"/>
    </source>
</evidence>
<protein>
    <recommendedName>
        <fullName evidence="1">Hemerythrin-like domain-containing protein</fullName>
    </recommendedName>
</protein>
<dbReference type="Gene3D" id="1.20.120.520">
    <property type="entry name" value="nmb1532 protein domain like"/>
    <property type="match status" value="1"/>
</dbReference>
<dbReference type="Pfam" id="PF01814">
    <property type="entry name" value="Hemerythrin"/>
    <property type="match status" value="1"/>
</dbReference>
<proteinExistence type="predicted"/>
<dbReference type="Proteomes" id="UP000614741">
    <property type="component" value="Unassembled WGS sequence"/>
</dbReference>
<accession>A0ABQ4DQV4</accession>
<dbReference type="InterPro" id="IPR012312">
    <property type="entry name" value="Hemerythrin-like"/>
</dbReference>
<comment type="caution">
    <text evidence="2">The sequence shown here is derived from an EMBL/GenBank/DDBJ whole genome shotgun (WGS) entry which is preliminary data.</text>
</comment>
<sequence>MATPDHDRLIAWDRELRAVHARLRDSLQIAREAVEDATDAATPALSRDVLLFCTGFCAALEGHHRGEDRVVFPGLLAVAPELRDVLDQLVRDHAMLSHLLGELQRAVDAGQAAGAHDRAALQRHLDGIEAVMETHFRYEEKRLLPVLAGLALDATPRDALGPLASDVDAG</sequence>
<organism evidence="2 3">
    <name type="scientific">Cellulomonas phragmiteti</name>
    <dbReference type="NCBI Taxonomy" id="478780"/>
    <lineage>
        <taxon>Bacteria</taxon>
        <taxon>Bacillati</taxon>
        <taxon>Actinomycetota</taxon>
        <taxon>Actinomycetes</taxon>
        <taxon>Micrococcales</taxon>
        <taxon>Cellulomonadaceae</taxon>
        <taxon>Cellulomonas</taxon>
    </lineage>
</organism>
<dbReference type="CDD" id="cd12108">
    <property type="entry name" value="Hr-like"/>
    <property type="match status" value="1"/>
</dbReference>
<dbReference type="EMBL" id="BONP01000034">
    <property type="protein sequence ID" value="GIG41704.1"/>
    <property type="molecule type" value="Genomic_DNA"/>
</dbReference>
<reference evidence="2 3" key="1">
    <citation type="submission" date="2021-01" db="EMBL/GenBank/DDBJ databases">
        <title>Whole genome shotgun sequence of Cellulomonas phragmiteti NBRC 110785.</title>
        <authorList>
            <person name="Komaki H."/>
            <person name="Tamura T."/>
        </authorList>
    </citation>
    <scope>NUCLEOTIDE SEQUENCE [LARGE SCALE GENOMIC DNA]</scope>
    <source>
        <strain evidence="2 3">NBRC 110785</strain>
    </source>
</reference>